<keyword evidence="7" id="KW-0378">Hydrolase</keyword>
<sequence length="792" mass="85978">MTAASATAATAAALEHASGPVLAAHHGSKATCHRSRHPYGKASHAASSSSLITTTASNGSSNSSGSRLRAQTSQISLAGSGFGDTNRPYGEHQPALLNKRVAGLVSSLSSATRLSLNCSAFLIECFFEGAKYGTRTGLKVSRLALVSAVATARDLHRRAIAEDASAGLARPLADDSFYQVLDKYTNLGIYYVHSAFSLTELFTMTGFYLTSWSISSGIRAADESVRIIDGLFGSTETSRALAAFVTLVKRELSAAHASNDPDTEKLASAGTMSMMGGILKALTAYACLQALAKRPERAVVPVSSSRFSRTFVRPPFPQMSLVHATQRYMHYASAAYGPSFLRLLGMARHQPLQHSDAHHHPNHAAFARHVGIPLRDIVHSSYMRSSGTPLFAMQPQIHPLVHYVCIDRVARAVVVTLRGTLGLSDVLTDLTCSYAEMRLHGQRYHTHSGMLESARLLGNANSEVTRQVRAALEREPTYGLIVCGHSLGGGVAALLSLFWSEPESDHNGPLPAGRPIRCFAYASPCVADSNLRKYAHGLVTTVVHGHDVVPALSLGVLHDFKAISVSLYAEHRLTEDIIARSRTMPTPTFDDKPKPDAANYDANSDWFWSLIKTLRADMTAPKLYPPGDVYIVDASCERYLAPGDTAASDCIRARMLHVRRVEERFGELVFDKRMFSDHSPNGYEQCLDALASKVPDGEPSAAENDANPHSGYSDTDMPSLRRNETVAYGSADAQKRTSGHPIQRPSRVMRATTLHTTGQSHNEEAEEEEEEEEIEAEGHPHIRRQATSPRVR</sequence>
<organism evidence="17 18">
    <name type="scientific">Thamnocephalis sphaerospora</name>
    <dbReference type="NCBI Taxonomy" id="78915"/>
    <lineage>
        <taxon>Eukaryota</taxon>
        <taxon>Fungi</taxon>
        <taxon>Fungi incertae sedis</taxon>
        <taxon>Zoopagomycota</taxon>
        <taxon>Zoopagomycotina</taxon>
        <taxon>Zoopagomycetes</taxon>
        <taxon>Zoopagales</taxon>
        <taxon>Sigmoideomycetaceae</taxon>
        <taxon>Thamnocephalis</taxon>
    </lineage>
</organism>
<feature type="compositionally biased region" description="Basic residues" evidence="15">
    <location>
        <begin position="26"/>
        <end position="39"/>
    </location>
</feature>
<evidence type="ECO:0000256" key="11">
    <source>
        <dbReference type="ARBA" id="ARBA00023098"/>
    </source>
</evidence>
<proteinExistence type="predicted"/>
<dbReference type="GO" id="GO:0046340">
    <property type="term" value="P:diacylglycerol catabolic process"/>
    <property type="evidence" value="ECO:0007669"/>
    <property type="project" value="TreeGrafter"/>
</dbReference>
<evidence type="ECO:0000256" key="1">
    <source>
        <dbReference type="ARBA" id="ARBA00001913"/>
    </source>
</evidence>
<dbReference type="SUPFAM" id="SSF53474">
    <property type="entry name" value="alpha/beta-Hydrolases"/>
    <property type="match status" value="1"/>
</dbReference>
<keyword evidence="9" id="KW-0442">Lipid degradation</keyword>
<evidence type="ECO:0000256" key="13">
    <source>
        <dbReference type="ARBA" id="ARBA00024531"/>
    </source>
</evidence>
<dbReference type="OrthoDB" id="438440at2759"/>
<dbReference type="GO" id="GO:0005886">
    <property type="term" value="C:plasma membrane"/>
    <property type="evidence" value="ECO:0007669"/>
    <property type="project" value="UniProtKB-SubCell"/>
</dbReference>
<dbReference type="InterPro" id="IPR052214">
    <property type="entry name" value="DAG_Lipase-Related"/>
</dbReference>
<comment type="catalytic activity">
    <reaction evidence="13">
        <text>a 1,2-diacyl-sn-glycerol + H2O = a 2-acylglycerol + a fatty acid + H(+)</text>
        <dbReference type="Rhea" id="RHEA:33275"/>
        <dbReference type="ChEBI" id="CHEBI:15377"/>
        <dbReference type="ChEBI" id="CHEBI:15378"/>
        <dbReference type="ChEBI" id="CHEBI:17389"/>
        <dbReference type="ChEBI" id="CHEBI:17815"/>
        <dbReference type="ChEBI" id="CHEBI:28868"/>
        <dbReference type="EC" id="3.1.1.116"/>
    </reaction>
    <physiologicalReaction direction="left-to-right" evidence="13">
        <dbReference type="Rhea" id="RHEA:33276"/>
    </physiologicalReaction>
</comment>
<dbReference type="AlphaFoldDB" id="A0A4P9XU07"/>
<dbReference type="InterPro" id="IPR002921">
    <property type="entry name" value="Fungal_lipase-type"/>
</dbReference>
<feature type="region of interest" description="Disordered" evidence="15">
    <location>
        <begin position="25"/>
        <end position="44"/>
    </location>
</feature>
<evidence type="ECO:0000256" key="3">
    <source>
        <dbReference type="ARBA" id="ARBA00022475"/>
    </source>
</evidence>
<feature type="compositionally biased region" description="Low complexity" evidence="15">
    <location>
        <begin position="50"/>
        <end position="66"/>
    </location>
</feature>
<evidence type="ECO:0000259" key="16">
    <source>
        <dbReference type="Pfam" id="PF01764"/>
    </source>
</evidence>
<evidence type="ECO:0000256" key="5">
    <source>
        <dbReference type="ARBA" id="ARBA00022692"/>
    </source>
</evidence>
<feature type="compositionally biased region" description="Acidic residues" evidence="15">
    <location>
        <begin position="764"/>
        <end position="775"/>
    </location>
</feature>
<evidence type="ECO:0000313" key="17">
    <source>
        <dbReference type="EMBL" id="RKP09694.1"/>
    </source>
</evidence>
<keyword evidence="6" id="KW-0479">Metal-binding</keyword>
<evidence type="ECO:0000256" key="10">
    <source>
        <dbReference type="ARBA" id="ARBA00022989"/>
    </source>
</evidence>
<dbReference type="Gene3D" id="3.40.50.1820">
    <property type="entry name" value="alpha/beta hydrolase"/>
    <property type="match status" value="1"/>
</dbReference>
<keyword evidence="5" id="KW-0812">Transmembrane</keyword>
<evidence type="ECO:0000256" key="8">
    <source>
        <dbReference type="ARBA" id="ARBA00022837"/>
    </source>
</evidence>
<dbReference type="GO" id="GO:0019369">
    <property type="term" value="P:arachidonate metabolic process"/>
    <property type="evidence" value="ECO:0007669"/>
    <property type="project" value="TreeGrafter"/>
</dbReference>
<dbReference type="Pfam" id="PF01764">
    <property type="entry name" value="Lipase_3"/>
    <property type="match status" value="1"/>
</dbReference>
<evidence type="ECO:0000256" key="12">
    <source>
        <dbReference type="ARBA" id="ARBA00023136"/>
    </source>
</evidence>
<keyword evidence="12" id="KW-0472">Membrane</keyword>
<evidence type="ECO:0000256" key="4">
    <source>
        <dbReference type="ARBA" id="ARBA00022553"/>
    </source>
</evidence>
<evidence type="ECO:0000313" key="18">
    <source>
        <dbReference type="Proteomes" id="UP000271241"/>
    </source>
</evidence>
<comment type="cofactor">
    <cofactor evidence="1">
        <name>Ca(2+)</name>
        <dbReference type="ChEBI" id="CHEBI:29108"/>
    </cofactor>
</comment>
<keyword evidence="18" id="KW-1185">Reference proteome</keyword>
<dbReference type="CDD" id="cd00519">
    <property type="entry name" value="Lipase_3"/>
    <property type="match status" value="1"/>
</dbReference>
<gene>
    <name evidence="17" type="ORF">THASP1DRAFT_13942</name>
</gene>
<dbReference type="InterPro" id="IPR029058">
    <property type="entry name" value="AB_hydrolase_fold"/>
</dbReference>
<reference evidence="18" key="1">
    <citation type="journal article" date="2018" name="Nat. Microbiol.">
        <title>Leveraging single-cell genomics to expand the fungal tree of life.</title>
        <authorList>
            <person name="Ahrendt S.R."/>
            <person name="Quandt C.A."/>
            <person name="Ciobanu D."/>
            <person name="Clum A."/>
            <person name="Salamov A."/>
            <person name="Andreopoulos B."/>
            <person name="Cheng J.F."/>
            <person name="Woyke T."/>
            <person name="Pelin A."/>
            <person name="Henrissat B."/>
            <person name="Reynolds N.K."/>
            <person name="Benny G.L."/>
            <person name="Smith M.E."/>
            <person name="James T.Y."/>
            <person name="Grigoriev I.V."/>
        </authorList>
    </citation>
    <scope>NUCLEOTIDE SEQUENCE [LARGE SCALE GENOMIC DNA]</scope>
    <source>
        <strain evidence="18">RSA 1356</strain>
    </source>
</reference>
<evidence type="ECO:0000256" key="6">
    <source>
        <dbReference type="ARBA" id="ARBA00022723"/>
    </source>
</evidence>
<keyword evidence="10" id="KW-1133">Transmembrane helix</keyword>
<evidence type="ECO:0000256" key="9">
    <source>
        <dbReference type="ARBA" id="ARBA00022963"/>
    </source>
</evidence>
<protein>
    <recommendedName>
        <fullName evidence="14">sn-1-specific diacylglycerol lipase</fullName>
        <ecNumber evidence="14">3.1.1.116</ecNumber>
    </recommendedName>
</protein>
<keyword evidence="11" id="KW-0443">Lipid metabolism</keyword>
<dbReference type="EMBL" id="KZ992495">
    <property type="protein sequence ID" value="RKP09694.1"/>
    <property type="molecule type" value="Genomic_DNA"/>
</dbReference>
<dbReference type="PANTHER" id="PTHR45792">
    <property type="entry name" value="DIACYLGLYCEROL LIPASE HOMOLOG-RELATED"/>
    <property type="match status" value="1"/>
</dbReference>
<comment type="subcellular location">
    <subcellularLocation>
        <location evidence="2">Cell membrane</location>
        <topology evidence="2">Multi-pass membrane protein</topology>
    </subcellularLocation>
</comment>
<dbReference type="GO" id="GO:0046872">
    <property type="term" value="F:metal ion binding"/>
    <property type="evidence" value="ECO:0007669"/>
    <property type="project" value="UniProtKB-KW"/>
</dbReference>
<dbReference type="PANTHER" id="PTHR45792:SF7">
    <property type="entry name" value="PUTATIVE (AFU_ORTHOLOGUE AFUA_6G02710)-RELATED"/>
    <property type="match status" value="1"/>
</dbReference>
<dbReference type="Proteomes" id="UP000271241">
    <property type="component" value="Unassembled WGS sequence"/>
</dbReference>
<keyword evidence="4" id="KW-0597">Phosphoprotein</keyword>
<evidence type="ECO:0000256" key="2">
    <source>
        <dbReference type="ARBA" id="ARBA00004651"/>
    </source>
</evidence>
<feature type="region of interest" description="Disordered" evidence="15">
    <location>
        <begin position="694"/>
        <end position="792"/>
    </location>
</feature>
<dbReference type="GO" id="GO:0016298">
    <property type="term" value="F:lipase activity"/>
    <property type="evidence" value="ECO:0007669"/>
    <property type="project" value="TreeGrafter"/>
</dbReference>
<dbReference type="EC" id="3.1.1.116" evidence="14"/>
<keyword evidence="8" id="KW-0106">Calcium</keyword>
<name>A0A4P9XU07_9FUNG</name>
<feature type="domain" description="Fungal lipase-type" evidence="16">
    <location>
        <begin position="414"/>
        <end position="553"/>
    </location>
</feature>
<evidence type="ECO:0000256" key="7">
    <source>
        <dbReference type="ARBA" id="ARBA00022801"/>
    </source>
</evidence>
<accession>A0A4P9XU07</accession>
<feature type="region of interest" description="Disordered" evidence="15">
    <location>
        <begin position="50"/>
        <end position="70"/>
    </location>
</feature>
<evidence type="ECO:0000256" key="14">
    <source>
        <dbReference type="ARBA" id="ARBA00026104"/>
    </source>
</evidence>
<evidence type="ECO:0000256" key="15">
    <source>
        <dbReference type="SAM" id="MobiDB-lite"/>
    </source>
</evidence>
<keyword evidence="3" id="KW-1003">Cell membrane</keyword>